<accession>A0ABR1FGR7</accession>
<evidence type="ECO:0000256" key="1">
    <source>
        <dbReference type="SAM" id="SignalP"/>
    </source>
</evidence>
<evidence type="ECO:0000313" key="3">
    <source>
        <dbReference type="Proteomes" id="UP001363151"/>
    </source>
</evidence>
<feature type="chain" id="PRO_5047324654" description="Lipoprotein" evidence="1">
    <location>
        <begin position="19"/>
        <end position="147"/>
    </location>
</feature>
<keyword evidence="1" id="KW-0732">Signal</keyword>
<dbReference type="EMBL" id="JBBJCI010000428">
    <property type="protein sequence ID" value="KAK7230507.1"/>
    <property type="molecule type" value="Genomic_DNA"/>
</dbReference>
<evidence type="ECO:0000313" key="2">
    <source>
        <dbReference type="EMBL" id="KAK7230507.1"/>
    </source>
</evidence>
<dbReference type="PROSITE" id="PS51257">
    <property type="entry name" value="PROKAR_LIPOPROTEIN"/>
    <property type="match status" value="1"/>
</dbReference>
<protein>
    <recommendedName>
        <fullName evidence="4">Lipoprotein</fullName>
    </recommendedName>
</protein>
<feature type="signal peptide" evidence="1">
    <location>
        <begin position="1"/>
        <end position="18"/>
    </location>
</feature>
<comment type="caution">
    <text evidence="2">The sequence shown here is derived from an EMBL/GenBank/DDBJ whole genome shotgun (WGS) entry which is preliminary data.</text>
</comment>
<organism evidence="2 3">
    <name type="scientific">Aureococcus anophagefferens</name>
    <name type="common">Harmful bloom alga</name>
    <dbReference type="NCBI Taxonomy" id="44056"/>
    <lineage>
        <taxon>Eukaryota</taxon>
        <taxon>Sar</taxon>
        <taxon>Stramenopiles</taxon>
        <taxon>Ochrophyta</taxon>
        <taxon>Pelagophyceae</taxon>
        <taxon>Pelagomonadales</taxon>
        <taxon>Pelagomonadaceae</taxon>
        <taxon>Aureococcus</taxon>
    </lineage>
</organism>
<proteinExistence type="predicted"/>
<gene>
    <name evidence="2" type="ORF">SO694_0017705</name>
</gene>
<dbReference type="Proteomes" id="UP001363151">
    <property type="component" value="Unassembled WGS sequence"/>
</dbReference>
<name>A0ABR1FGR7_AURAN</name>
<keyword evidence="3" id="KW-1185">Reference proteome</keyword>
<sequence>MMRPWAALTLLLLGCASAGTVSGTVRWRRSLGAGEEVAAALVPLATRTDGSPLPLEKLRVQGAFLSYGDVSPAAHDVAATPAEDDGAYAYRFDDVSGAFAVVAFVRRKGAAWIDFSLPQMGFHTGDAECNEHSHTQRPVAVTILERF</sequence>
<evidence type="ECO:0008006" key="4">
    <source>
        <dbReference type="Google" id="ProtNLM"/>
    </source>
</evidence>
<reference evidence="2 3" key="1">
    <citation type="submission" date="2024-03" db="EMBL/GenBank/DDBJ databases">
        <title>Aureococcus anophagefferens CCMP1851 and Kratosvirus quantuckense: Draft genome of a second virus-susceptible host strain in the model system.</title>
        <authorList>
            <person name="Chase E."/>
            <person name="Truchon A.R."/>
            <person name="Schepens W."/>
            <person name="Wilhelm S.W."/>
        </authorList>
    </citation>
    <scope>NUCLEOTIDE SEQUENCE [LARGE SCALE GENOMIC DNA]</scope>
    <source>
        <strain evidence="2 3">CCMP1851</strain>
    </source>
</reference>